<sequence>MSTPTTGVLAHAPFRWLLAARTVSIVGNAVAPIALAFAVLDLTGSPVDLGLVVAARSVANVAVLLFGGVIADRLPRDVVLVATSLGAAVTQAAVAALVLTGTATVPLLVVLSILNGAVAAVSLPTTAAMVPETVPEALLRPANAVIRLSINAGTIVGASAGAGMVALVGAGWGLAVDAAGFAVAAALYARIRLPRRASIAPADRPSVIADIREGWVEFSGRRWVWTVVAQFTVLNAAFVGATTVLGPVVADDSFGRAAWGLVVAAQTVGLALGALIALRWRPRRALGIGVALMAVTALPVVALGVAPALPTLLVAFALGGIALELFAIAWDHALQSNVPRAVLSRVYSYDMVGSFVAVPLGEALVGPLAHAVGTSTTLIGCAVVIVVATVVAASTRSVRRVTTEVPLPV</sequence>
<dbReference type="Pfam" id="PF05977">
    <property type="entry name" value="MFS_3"/>
    <property type="match status" value="1"/>
</dbReference>
<evidence type="ECO:0000256" key="5">
    <source>
        <dbReference type="ARBA" id="ARBA00022989"/>
    </source>
</evidence>
<feature type="transmembrane region" description="Helical" evidence="7">
    <location>
        <begin position="346"/>
        <end position="365"/>
    </location>
</feature>
<evidence type="ECO:0000256" key="6">
    <source>
        <dbReference type="ARBA" id="ARBA00023136"/>
    </source>
</evidence>
<feature type="transmembrane region" description="Helical" evidence="7">
    <location>
        <begin position="144"/>
        <end position="164"/>
    </location>
</feature>
<dbReference type="PANTHER" id="PTHR23513">
    <property type="entry name" value="INTEGRAL MEMBRANE EFFLUX PROTEIN-RELATED"/>
    <property type="match status" value="1"/>
</dbReference>
<accession>A0A9Q2W629</accession>
<feature type="domain" description="Major facilitator superfamily (MFS) profile" evidence="8">
    <location>
        <begin position="8"/>
        <end position="400"/>
    </location>
</feature>
<dbReference type="GO" id="GO:0005886">
    <property type="term" value="C:plasma membrane"/>
    <property type="evidence" value="ECO:0007669"/>
    <property type="project" value="UniProtKB-SubCell"/>
</dbReference>
<comment type="caution">
    <text evidence="9">The sequence shown here is derived from an EMBL/GenBank/DDBJ whole genome shotgun (WGS) entry which is preliminary data.</text>
</comment>
<feature type="transmembrane region" description="Helical" evidence="7">
    <location>
        <begin position="170"/>
        <end position="189"/>
    </location>
</feature>
<dbReference type="CDD" id="cd06173">
    <property type="entry name" value="MFS_MefA_like"/>
    <property type="match status" value="1"/>
</dbReference>
<feature type="transmembrane region" description="Helical" evidence="7">
    <location>
        <begin position="51"/>
        <end position="71"/>
    </location>
</feature>
<feature type="transmembrane region" description="Helical" evidence="7">
    <location>
        <begin position="257"/>
        <end position="278"/>
    </location>
</feature>
<evidence type="ECO:0000256" key="2">
    <source>
        <dbReference type="ARBA" id="ARBA00022448"/>
    </source>
</evidence>
<keyword evidence="5 7" id="KW-1133">Transmembrane helix</keyword>
<organism evidence="9 10">
    <name type="scientific">Curtobacterium flaccumfaciens pv. flaccumfaciens</name>
    <dbReference type="NCBI Taxonomy" id="138532"/>
    <lineage>
        <taxon>Bacteria</taxon>
        <taxon>Bacillati</taxon>
        <taxon>Actinomycetota</taxon>
        <taxon>Actinomycetes</taxon>
        <taxon>Micrococcales</taxon>
        <taxon>Microbacteriaceae</taxon>
        <taxon>Curtobacterium</taxon>
    </lineage>
</organism>
<feature type="transmembrane region" description="Helical" evidence="7">
    <location>
        <begin position="105"/>
        <end position="123"/>
    </location>
</feature>
<keyword evidence="6 7" id="KW-0472">Membrane</keyword>
<dbReference type="InterPro" id="IPR010290">
    <property type="entry name" value="TM_effector"/>
</dbReference>
<feature type="transmembrane region" description="Helical" evidence="7">
    <location>
        <begin position="18"/>
        <end position="39"/>
    </location>
</feature>
<dbReference type="RefSeq" id="WP_159555967.1">
    <property type="nucleotide sequence ID" value="NZ_JAHEWX010000007.1"/>
</dbReference>
<dbReference type="SUPFAM" id="SSF103473">
    <property type="entry name" value="MFS general substrate transporter"/>
    <property type="match status" value="1"/>
</dbReference>
<feature type="transmembrane region" description="Helical" evidence="7">
    <location>
        <begin position="223"/>
        <end position="245"/>
    </location>
</feature>
<name>A0A9Q2W629_9MICO</name>
<evidence type="ECO:0000256" key="3">
    <source>
        <dbReference type="ARBA" id="ARBA00022475"/>
    </source>
</evidence>
<feature type="transmembrane region" description="Helical" evidence="7">
    <location>
        <begin position="285"/>
        <end position="306"/>
    </location>
</feature>
<evidence type="ECO:0000259" key="8">
    <source>
        <dbReference type="PROSITE" id="PS50850"/>
    </source>
</evidence>
<comment type="subcellular location">
    <subcellularLocation>
        <location evidence="1">Cell membrane</location>
        <topology evidence="1">Multi-pass membrane protein</topology>
    </subcellularLocation>
</comment>
<keyword evidence="2" id="KW-0813">Transport</keyword>
<evidence type="ECO:0000256" key="1">
    <source>
        <dbReference type="ARBA" id="ARBA00004651"/>
    </source>
</evidence>
<dbReference type="Gene3D" id="1.20.1250.20">
    <property type="entry name" value="MFS general substrate transporter like domains"/>
    <property type="match status" value="1"/>
</dbReference>
<dbReference type="PROSITE" id="PS50850">
    <property type="entry name" value="MFS"/>
    <property type="match status" value="1"/>
</dbReference>
<keyword evidence="4 7" id="KW-0812">Transmembrane</keyword>
<dbReference type="PANTHER" id="PTHR23513:SF11">
    <property type="entry name" value="STAPHYLOFERRIN A TRANSPORTER"/>
    <property type="match status" value="1"/>
</dbReference>
<dbReference type="GO" id="GO:0022857">
    <property type="term" value="F:transmembrane transporter activity"/>
    <property type="evidence" value="ECO:0007669"/>
    <property type="project" value="InterPro"/>
</dbReference>
<dbReference type="AlphaFoldDB" id="A0A9Q2W629"/>
<reference evidence="9" key="1">
    <citation type="submission" date="2021-05" db="EMBL/GenBank/DDBJ databases">
        <title>Whole genome sequence of Curtobacterium flaccumfaciens pv. flaccumfaciens strain CFBP 3417.</title>
        <authorList>
            <person name="Osdaghi E."/>
            <person name="Taghouti G."/>
            <person name="Portier P."/>
            <person name="Fazliarab A."/>
            <person name="Taghavi S.M."/>
            <person name="Briand M."/>
            <person name="Le-Saux M."/>
            <person name="Jacques M.-A."/>
        </authorList>
    </citation>
    <scope>NUCLEOTIDE SEQUENCE</scope>
    <source>
        <strain evidence="9">CFBP 3417</strain>
    </source>
</reference>
<feature type="transmembrane region" description="Helical" evidence="7">
    <location>
        <begin position="78"/>
        <end position="99"/>
    </location>
</feature>
<gene>
    <name evidence="9" type="ORF">KK103_07835</name>
</gene>
<feature type="transmembrane region" description="Helical" evidence="7">
    <location>
        <begin position="371"/>
        <end position="393"/>
    </location>
</feature>
<evidence type="ECO:0000256" key="4">
    <source>
        <dbReference type="ARBA" id="ARBA00022692"/>
    </source>
</evidence>
<protein>
    <submittedName>
        <fullName evidence="9">MFS transporter</fullName>
    </submittedName>
</protein>
<evidence type="ECO:0000256" key="7">
    <source>
        <dbReference type="SAM" id="Phobius"/>
    </source>
</evidence>
<proteinExistence type="predicted"/>
<dbReference type="InterPro" id="IPR036259">
    <property type="entry name" value="MFS_trans_sf"/>
</dbReference>
<evidence type="ECO:0000313" key="10">
    <source>
        <dbReference type="Proteomes" id="UP000709437"/>
    </source>
</evidence>
<feature type="transmembrane region" description="Helical" evidence="7">
    <location>
        <begin position="312"/>
        <end position="334"/>
    </location>
</feature>
<dbReference type="InterPro" id="IPR020846">
    <property type="entry name" value="MFS_dom"/>
</dbReference>
<dbReference type="EMBL" id="JAHEWX010000007">
    <property type="protein sequence ID" value="MBT1541665.1"/>
    <property type="molecule type" value="Genomic_DNA"/>
</dbReference>
<evidence type="ECO:0000313" key="9">
    <source>
        <dbReference type="EMBL" id="MBT1541665.1"/>
    </source>
</evidence>
<dbReference type="Proteomes" id="UP000709437">
    <property type="component" value="Unassembled WGS sequence"/>
</dbReference>
<keyword evidence="3" id="KW-1003">Cell membrane</keyword>